<dbReference type="Pfam" id="PF12867">
    <property type="entry name" value="DinB_2"/>
    <property type="match status" value="1"/>
</dbReference>
<proteinExistence type="predicted"/>
<accession>A0A068NLY8</accession>
<protein>
    <recommendedName>
        <fullName evidence="1">DinB-like domain-containing protein</fullName>
    </recommendedName>
</protein>
<reference evidence="2 3" key="1">
    <citation type="journal article" date="2014" name="PLoS ONE">
        <title>The first complete genome sequence of the class fimbriimonadia in the phylum armatimonadetes.</title>
        <authorList>
            <person name="Hu Z.Y."/>
            <person name="Wang Y.Z."/>
            <person name="Im W.T."/>
            <person name="Wang S.Y."/>
            <person name="Zhao G.P."/>
            <person name="Zheng H.J."/>
            <person name="Quan Z.X."/>
        </authorList>
    </citation>
    <scope>NUCLEOTIDE SEQUENCE [LARGE SCALE GENOMIC DNA]</scope>
    <source>
        <strain evidence="2">Gsoil 348</strain>
    </source>
</reference>
<dbReference type="Gene3D" id="1.20.120.450">
    <property type="entry name" value="dinb family like domain"/>
    <property type="match status" value="1"/>
</dbReference>
<organism evidence="2 3">
    <name type="scientific">Fimbriimonas ginsengisoli Gsoil 348</name>
    <dbReference type="NCBI Taxonomy" id="661478"/>
    <lineage>
        <taxon>Bacteria</taxon>
        <taxon>Bacillati</taxon>
        <taxon>Armatimonadota</taxon>
        <taxon>Fimbriimonadia</taxon>
        <taxon>Fimbriimonadales</taxon>
        <taxon>Fimbriimonadaceae</taxon>
        <taxon>Fimbriimonas</taxon>
    </lineage>
</organism>
<dbReference type="KEGG" id="fgi:OP10G_1069"/>
<dbReference type="InterPro" id="IPR024775">
    <property type="entry name" value="DinB-like"/>
</dbReference>
<evidence type="ECO:0000259" key="1">
    <source>
        <dbReference type="Pfam" id="PF12867"/>
    </source>
</evidence>
<dbReference type="EMBL" id="CP007139">
    <property type="protein sequence ID" value="AIE84437.1"/>
    <property type="molecule type" value="Genomic_DNA"/>
</dbReference>
<name>A0A068NLY8_FIMGI</name>
<feature type="domain" description="DinB-like" evidence="1">
    <location>
        <begin position="34"/>
        <end position="152"/>
    </location>
</feature>
<dbReference type="InterPro" id="IPR034660">
    <property type="entry name" value="DinB/YfiT-like"/>
</dbReference>
<dbReference type="STRING" id="661478.OP10G_1069"/>
<evidence type="ECO:0000313" key="2">
    <source>
        <dbReference type="EMBL" id="AIE84437.1"/>
    </source>
</evidence>
<evidence type="ECO:0000313" key="3">
    <source>
        <dbReference type="Proteomes" id="UP000027982"/>
    </source>
</evidence>
<gene>
    <name evidence="2" type="ORF">OP10G_1069</name>
</gene>
<dbReference type="SUPFAM" id="SSF109854">
    <property type="entry name" value="DinB/YfiT-like putative metalloenzymes"/>
    <property type="match status" value="1"/>
</dbReference>
<keyword evidence="3" id="KW-1185">Reference proteome</keyword>
<sequence length="167" mass="18510">MQNCGMMIDNASTDLRQVISAMISEACETYNSDLSHVPEDKLHAIPMGAARTPASFTAECIGFNRFVARALRNEPVYMPGTEEREAFVRSFDSLTKLQEGLTDSCGVVIEALAALEPEELAAEVRAPWGQPLPAYRLAYYAASHMNYHDGQINYIQSLYGDGEMHWA</sequence>
<dbReference type="Proteomes" id="UP000027982">
    <property type="component" value="Chromosome"/>
</dbReference>
<dbReference type="AlphaFoldDB" id="A0A068NLY8"/>
<dbReference type="HOGENOM" id="CLU_1592088_0_0_0"/>